<dbReference type="RefSeq" id="WP_167462483.1">
    <property type="nucleotide sequence ID" value="NZ_CP046171.1"/>
</dbReference>
<comment type="subcellular location">
    <subcellularLocation>
        <location evidence="1">Cytoplasm</location>
    </subcellularLocation>
</comment>
<feature type="region of interest" description="Disordered" evidence="3">
    <location>
        <begin position="2777"/>
        <end position="2831"/>
    </location>
</feature>
<feature type="compositionally biased region" description="Polar residues" evidence="3">
    <location>
        <begin position="535"/>
        <end position="566"/>
    </location>
</feature>
<evidence type="ECO:0000313" key="6">
    <source>
        <dbReference type="EMBL" id="QIS03414.1"/>
    </source>
</evidence>
<keyword evidence="4" id="KW-0812">Transmembrane</keyword>
<feature type="region of interest" description="Disordered" evidence="3">
    <location>
        <begin position="338"/>
        <end position="727"/>
    </location>
</feature>
<evidence type="ECO:0000256" key="2">
    <source>
        <dbReference type="ARBA" id="ARBA00022490"/>
    </source>
</evidence>
<feature type="compositionally biased region" description="Basic and acidic residues" evidence="3">
    <location>
        <begin position="881"/>
        <end position="895"/>
    </location>
</feature>
<reference evidence="6 7" key="1">
    <citation type="journal article" date="2019" name="ACS Chem. Biol.">
        <title>Identification and Mobilization of a Cryptic Antibiotic Biosynthesis Gene Locus from a Human-Pathogenic Nocardia Isolate.</title>
        <authorList>
            <person name="Herisse M."/>
            <person name="Ishida K."/>
            <person name="Porter J.L."/>
            <person name="Howden B."/>
            <person name="Hertweck C."/>
            <person name="Stinear T.P."/>
            <person name="Pidot S.J."/>
        </authorList>
    </citation>
    <scope>NUCLEOTIDE SEQUENCE [LARGE SCALE GENOMIC DNA]</scope>
    <source>
        <strain evidence="6 7">AUSMDU00024985</strain>
    </source>
</reference>
<sequence length="3457" mass="375000">MSIEMPSGLQWLSYLAGASWPKGDEDALFALGDDWHTAATSLHEVVAALRAACDTALANYSGDGEDKMKAQFDKFFTGDQSVEKMSEQLKQLGDAVRQCGTQVEYSKLQIIITLAILAAEIAYALATLWGAWAVPAMEAEAAIVCQTIGQRLVSALASQATRMASMPMWKLAAIAGISQAGIGFGTDLLVQGIQIGKHHRDGMDVKQLFVSAGVSGISGLVAAPVGSIVGKQLGNWVGHQSMTWWKAGGIAIGAGIPAGVVGAGAGIVANGVFTGQWEFDPAAIIGGVGGGLIGGVHGVAEHARTAAIMKAGYLGLPDPPFGLDGSHDRPERIVEIDDSASVYSDSPSRHGDRQPNYRSPSVHTASSEGDTRSTNYASSLHDSAGSGHRAQANGSVTSNAPLTHNDSSSNGSTRAQSAAGSAQPGPRDETRSAPPPQSSARVDGQSAPQPQTASSRSEVQPTPQAQASSRIDAASQPQATPRAEGQQAPPQQTTRSGLAAEVTASQQQTQPVNASATGSPAPPAQPRVAAPEFGGNQNQSAAVSSNLHQPGAPTSQSSIAPQSFPSSGRPEGALTQSSSNASVGSNTLGDRTPPAQPIPSQSSRPSVAAMGDGSARPPISAGLRTEEAPNTQRAATAPPAVAQQLQGEATPAAQEHRATPSHPSSPIETPRDAGTPDVADSLPRAPRDPDLSPGQRRDFPAIPRFDSGAPPVPTPPGPRLDRIPGDPESLFRAIDHATGGKYGPGPDGVRAKFVRALQDRKDEVLLRFSPDTEEFREAAREIARLDTALRTDPDHPDHLAWLGEHVFRQWDLEWERAQAFDLQLERLARPGGPGNELGAFLIPEGADALGLHLVVTDDAGAAHHFGPPHRPEVVLVRHDAGGGHYEAGDSGRPHQPDGSTGHLFGPHELATAPNRSDGSAAHGLPGHRNDCGPLALDELFRLHNSPHVRPPTGPIGLTGMSAAELQHAAGAPLQLFDGHDGLARHLGELGDGAAALIVDTYRGPADQHGVGAHAYLLVNEQGTIMVRDPSTGADRPFIAQTPAHVESTHAVLYTPTGLPHSVESLGSHPLPGVRIGAIDPYPRSDTFPIGKFLDGFGGIKYPPGTELSISTADRGTLRVEFTADEHVVLRNDNDAPDTVHRRGVDDFWNLLRDDHETLGAHEITVIQPAHVGSDGRRIWEVSELRNELRQNGFDSRTSIAFHDADGPRTAIVRKDGAIEIRKPDADRFARPEIISRAEFETRLEQGGARAVEVTLPVPDSWYRVAPGPNNLFPTLARILNTEDVQSLRQEVAGHLQQHQDFYAAWISNDELDSLWSNPENHQDPSFQSWIYEHRAELLAYEISALYYESTDSGYHFNHPAKPDFALYAATRAKQMNITTLDPNQVRNEIPNIPGRPQIFLRRAEDGAYEVGINRDGAMFSVVRPDQHPEPSGPPVISRENIPAPRTRMLAGGPEPLLEGAALRKRYLGEGRPLLPWSSLEQHGSASDFAQHPLTHFHTPIHYMDSAERETHRVFVGPDGRLYNVRDGQPFDTTGTNGTIFVMDEFGNLYAAEKKHGLIQHSTFFGGRIICAAGFIDAVDGHLTQIMDSSGHYMPDSQMNDYAIALLRTQGLQIGGDFQRVYMSHDGQWVTREFSVENRIQQEALERAQRILEHGPTPTRPFKIYRTDQAQDQLGWHDFRPGTTVTFHGDNFATEATATHGQRFHVVDRQQDGAQQERTYNLGPDALQRMAFERDVESVKVEQPEFPVRNRPELPPGFDEHLNQCGPLALHELVTTTGSTTAEVPDHPVGLNGMSAEEFQFYAGAPLQSFADHRAIGQHLLDLGPGATALVVDGYRGPTDAHGIGAHAYLFTNDDGTVVVKDPSLGTEYPLTHHTVSDIDTVHAVVYTPTGEPRTVDQAVSHPLPAGRIGAPHDESTHRYGITDFLAKFDGSEYPVGTKIRLQGSGQETLATFTSEEAVMISDLRDTSNPPLFHSIDDFWDQLRSEYPTMGIEHAEVVQPAFNGATTARVREISEVTAALSRNEYTTGTIIEFQGDSAVIVRRDGALDLYQMEFSDPGRARVISRAEFENLIIDREVQSAKVELPTPDSWFRIGTGDEQLFPTLARILNESDPAALQKGLASYLRQNAGRFVPMITNDRLDAAWRHPENHRNPRFEEWMREQRAQLLGNEILALRGGSGGSDNRAAGPSRPEFAMFAAAAQHKMNLITLDSGQPREEFLFGGSRRPAIFLRRPETGGYEVGVAEDGTLFSTVKPSLPDPGDGTETPIPRDEIPPPHTTMRAGGPEPPLDATALRKRYISERRPLVPVSEFESFGNPADFQVDALTHFHTPIHYMDAAEREAQRRFVGPDGRLYNAHNGLPFDTRGSTSWIFVMDEFGNFYSTEKKTGQIQHSSFLGGRTVCGAGFVEVSGGYITGIMDSSGHYMPHSQMNDYAIAFLRHQGLQLAPGFERRFMDLEDNWAIRDPELETRIQDAALDRLNRILTEGPTPTRPFKIHRVEESYAYLQESDFRTGTTFTFHDKNFTTTVVAKDNDVFGVTDRSRDGSGHRRDYDADAETVIGLIDERGVETVKIEQPEYPPTTTVHDESGVDLTALREALPATDDPPQPHSADEPPAHAATEDAALNNCAKLSLDTIAHWTGSDVIRTPEDAVGPSGMSVREFENAAGASIEHFRDHAEIASHLFRLGDGAVAVVIDSFYGAPDEHGVGAHAFLISNEDGDIVVTDPITGEQYPLPRDEHTPENVRSTDAVVFTEQGQPYRTGAGSGITGAEAIGDVRIGMGGSDEKPTDTPFRMAQPDPEPGGPKRALTGLSLPDGEGPAAKTTRLTDDSGPARPQTAAEFAAANPHAKVTEIDTGKLAERLDGNKAMSGMTVLFGGTDDPVTATVLHDGNVRVHSTNTDGTASHEIITRADLRQLIADRNVDAVAYAAPTPAAWYQPRNDGEMVFSTIAHVLNAPDPQKLRNDVAAMLRQDPLKFSERFIPPGYQAKMRQAQQHWNTIAAQRDSMSDEAYSKARATQLRQVRAINTERTQQFLRQIEALRAGETTYGDYRGGRMDFMLAAAGRRLKLNILLELANGYQERFTMDPAKPYIFLKVFDDDHYEIGVDHRGDLFSAMPPIPHELSAATGDIVAKADIPPKFTEMLASAQRPALSGAAVQYSYFAENRPMRVDTGLLDRLPADRADTLRELIDSGALADRPRINPTRHYPTPVHYMDELERETHRLFIGPGGRFFRAFDGKLFDTTVAEKQGHLPLFVEDEFGNFYAAVKVPGVIQHSSFFGGRIVTGAGFVTATDGFVTSILSSSGHYRPGTEFNDNALAVQRARGLVLHPQFSSSDSHLTPRPADLERVAQADALARAQRLLDQPDTATPPQVRYYRTDQEDHLAALSELAEQGLPQGGSAHFTDGALSTTVTFADGRYEVRDVDQKRHVSTRTLTAAELIALITEREIASIAVTTPGTEQ</sequence>
<feature type="region of interest" description="Disordered" evidence="3">
    <location>
        <begin position="881"/>
        <end position="926"/>
    </location>
</feature>
<dbReference type="Pfam" id="PF25547">
    <property type="entry name" value="WXG100_2"/>
    <property type="match status" value="1"/>
</dbReference>
<organism evidence="6 7">
    <name type="scientific">Nocardia brasiliensis</name>
    <dbReference type="NCBI Taxonomy" id="37326"/>
    <lineage>
        <taxon>Bacteria</taxon>
        <taxon>Bacillati</taxon>
        <taxon>Actinomycetota</taxon>
        <taxon>Actinomycetes</taxon>
        <taxon>Mycobacteriales</taxon>
        <taxon>Nocardiaceae</taxon>
        <taxon>Nocardia</taxon>
    </lineage>
</organism>
<feature type="compositionally biased region" description="Polar residues" evidence="3">
    <location>
        <begin position="392"/>
        <end position="420"/>
    </location>
</feature>
<dbReference type="PANTHER" id="PTHR31250">
    <property type="entry name" value="IQ DOMAIN-CONTAINING PROTEIN IQM3"/>
    <property type="match status" value="1"/>
</dbReference>
<feature type="domain" description="Outer membrane channel protein CpnT-like N-terminal" evidence="5">
    <location>
        <begin position="11"/>
        <end position="148"/>
    </location>
</feature>
<dbReference type="Proteomes" id="UP000501705">
    <property type="component" value="Chromosome"/>
</dbReference>
<evidence type="ECO:0000256" key="3">
    <source>
        <dbReference type="SAM" id="MobiDB-lite"/>
    </source>
</evidence>
<feature type="compositionally biased region" description="Polar residues" evidence="3">
    <location>
        <begin position="356"/>
        <end position="381"/>
    </location>
</feature>
<gene>
    <name evidence="6" type="ORF">F5X71_14775</name>
</gene>
<feature type="region of interest" description="Disordered" evidence="3">
    <location>
        <begin position="2250"/>
        <end position="2286"/>
    </location>
</feature>
<proteinExistence type="predicted"/>
<keyword evidence="4" id="KW-0472">Membrane</keyword>
<keyword evidence="4" id="KW-1133">Transmembrane helix</keyword>
<feature type="compositionally biased region" description="Polar residues" evidence="3">
    <location>
        <begin position="446"/>
        <end position="479"/>
    </location>
</feature>
<feature type="compositionally biased region" description="Polar residues" evidence="3">
    <location>
        <begin position="503"/>
        <end position="518"/>
    </location>
</feature>
<dbReference type="InterPro" id="IPR057746">
    <property type="entry name" value="CpnT-like_N"/>
</dbReference>
<accession>A0A6G9XR68</accession>
<protein>
    <recommendedName>
        <fullName evidence="5">Outer membrane channel protein CpnT-like N-terminal domain-containing protein</fullName>
    </recommendedName>
</protein>
<keyword evidence="2" id="KW-0963">Cytoplasm</keyword>
<evidence type="ECO:0000259" key="5">
    <source>
        <dbReference type="Pfam" id="PF25547"/>
    </source>
</evidence>
<feature type="compositionally biased region" description="Basic and acidic residues" evidence="3">
    <location>
        <begin position="685"/>
        <end position="699"/>
    </location>
</feature>
<evidence type="ECO:0000256" key="1">
    <source>
        <dbReference type="ARBA" id="ARBA00004496"/>
    </source>
</evidence>
<evidence type="ECO:0000256" key="4">
    <source>
        <dbReference type="SAM" id="Phobius"/>
    </source>
</evidence>
<dbReference type="PANTHER" id="PTHR31250:SF27">
    <property type="entry name" value="IQ DOMAIN-CONTAINING PROTEIN IQM5"/>
    <property type="match status" value="1"/>
</dbReference>
<dbReference type="GO" id="GO:0005737">
    <property type="term" value="C:cytoplasm"/>
    <property type="evidence" value="ECO:0007669"/>
    <property type="project" value="UniProtKB-SubCell"/>
</dbReference>
<feature type="compositionally biased region" description="Polar residues" evidence="3">
    <location>
        <begin position="574"/>
        <end position="589"/>
    </location>
</feature>
<dbReference type="EMBL" id="CP046171">
    <property type="protein sequence ID" value="QIS03414.1"/>
    <property type="molecule type" value="Genomic_DNA"/>
</dbReference>
<dbReference type="InterPro" id="IPR044159">
    <property type="entry name" value="IQM"/>
</dbReference>
<feature type="region of interest" description="Disordered" evidence="3">
    <location>
        <begin position="2597"/>
        <end position="2616"/>
    </location>
</feature>
<name>A0A6G9XR68_NOCBR</name>
<feature type="transmembrane region" description="Helical" evidence="4">
    <location>
        <begin position="110"/>
        <end position="132"/>
    </location>
</feature>
<evidence type="ECO:0000313" key="7">
    <source>
        <dbReference type="Proteomes" id="UP000501705"/>
    </source>
</evidence>